<dbReference type="GO" id="GO:0016758">
    <property type="term" value="F:hexosyltransferase activity"/>
    <property type="evidence" value="ECO:0007669"/>
    <property type="project" value="InterPro"/>
</dbReference>
<comment type="cofactor">
    <cofactor evidence="11">
        <name>Mn(2+)</name>
        <dbReference type="ChEBI" id="CHEBI:29035"/>
    </cofactor>
    <text evidence="11">Binds 1 Mn(2+) ion per subunit.</text>
</comment>
<keyword evidence="11" id="KW-0479">Metal-binding</keyword>
<feature type="binding site" evidence="11">
    <location>
        <position position="231"/>
    </location>
    <ligand>
        <name>Mn(2+)</name>
        <dbReference type="ChEBI" id="CHEBI:29035"/>
    </ligand>
</feature>
<dbReference type="Pfam" id="PF03414">
    <property type="entry name" value="Glyco_transf_6"/>
    <property type="match status" value="1"/>
</dbReference>
<evidence type="ECO:0000256" key="7">
    <source>
        <dbReference type="ARBA" id="ARBA00022989"/>
    </source>
</evidence>
<evidence type="ECO:0000256" key="6">
    <source>
        <dbReference type="ARBA" id="ARBA00022968"/>
    </source>
</evidence>
<dbReference type="PANTHER" id="PTHR10462">
    <property type="entry name" value="GLYCOSYLTRANSFERASE-RELATED"/>
    <property type="match status" value="1"/>
</dbReference>
<sequence length="377" mass="44246">MQTDHRKTRIKGLFSKYRVLLIFGLCLFILGYFWQASKGSWLKRKISILCDTQRNKIDPFHGLLGIKVSRNKTNVLHGLPEIALPRMVYSKPHIFKPPRTDVLTMTPWLAPIIWDGTFNLEILNEQFRQRNTTIGLTVFAIKKYVVFLQRFLATAETYFMVGHRVKYYIFTDRPEAIPNMNVKEGREIVPLRVQNYPRWQEISMRRMEMLSYYSQQRFIHEVDFLVCVDADMQFSNEVGVEILSEVFGTIHPGFYAAERQAFTYERRSTSEAYIPLDEGDFYYCGCFFGGTVAEVHKLTKKCHEAIMADKSKSLEAIWHEESHLNKYFVYHKPTKILSPEYLWDNGLGSPQFLKKKRFLTVPKNHAAIRNKRNSNLK</sequence>
<protein>
    <submittedName>
        <fullName evidence="13">Histo-blood group ABO system transferase-like isoform X1</fullName>
    </submittedName>
</protein>
<evidence type="ECO:0000256" key="8">
    <source>
        <dbReference type="ARBA" id="ARBA00023136"/>
    </source>
</evidence>
<evidence type="ECO:0000256" key="1">
    <source>
        <dbReference type="ARBA" id="ARBA00004606"/>
    </source>
</evidence>
<feature type="binding site" evidence="10">
    <location>
        <begin position="229"/>
        <end position="231"/>
    </location>
    <ligand>
        <name>UDP-N-acetyl-alpha-D-galactosamine</name>
        <dbReference type="ChEBI" id="CHEBI:67138"/>
    </ligand>
</feature>
<dbReference type="SUPFAM" id="SSF53448">
    <property type="entry name" value="Nucleotide-diphospho-sugar transferases"/>
    <property type="match status" value="1"/>
</dbReference>
<dbReference type="FunFam" id="3.90.550.10:FF:000022">
    <property type="entry name" value="Histo-blood group ABO system transferase"/>
    <property type="match status" value="1"/>
</dbReference>
<dbReference type="KEGG" id="emc:129342164"/>
<evidence type="ECO:0000256" key="11">
    <source>
        <dbReference type="PIRSR" id="PIRSR605076-3"/>
    </source>
</evidence>
<feature type="active site" description="Nucleophile" evidence="9">
    <location>
        <position position="321"/>
    </location>
</feature>
<dbReference type="InterPro" id="IPR029044">
    <property type="entry name" value="Nucleotide-diphossugar_trans"/>
</dbReference>
<keyword evidence="4" id="KW-0808">Transferase</keyword>
<dbReference type="Gene3D" id="3.90.550.10">
    <property type="entry name" value="Spore Coat Polysaccharide Biosynthesis Protein SpsA, Chain A"/>
    <property type="match status" value="1"/>
</dbReference>
<evidence type="ECO:0000256" key="3">
    <source>
        <dbReference type="ARBA" id="ARBA00022676"/>
    </source>
</evidence>
<evidence type="ECO:0000256" key="4">
    <source>
        <dbReference type="ARBA" id="ARBA00022679"/>
    </source>
</evidence>
<keyword evidence="7" id="KW-1133">Transmembrane helix</keyword>
<dbReference type="GO" id="GO:0031982">
    <property type="term" value="C:vesicle"/>
    <property type="evidence" value="ECO:0007669"/>
    <property type="project" value="TreeGrafter"/>
</dbReference>
<dbReference type="GeneID" id="129342164"/>
<feature type="binding site" evidence="10">
    <location>
        <position position="321"/>
    </location>
    <ligand>
        <name>an alpha-L-fucosyl-(1-&gt;2)-beta-D-galactosyl derivative</name>
        <dbReference type="ChEBI" id="CHEBI:140327"/>
    </ligand>
</feature>
<dbReference type="InterPro" id="IPR005076">
    <property type="entry name" value="Glyco_trans_6"/>
</dbReference>
<dbReference type="GO" id="GO:0005975">
    <property type="term" value="P:carbohydrate metabolic process"/>
    <property type="evidence" value="ECO:0007669"/>
    <property type="project" value="InterPro"/>
</dbReference>
<organism evidence="12 13">
    <name type="scientific">Eublepharis macularius</name>
    <name type="common">Leopard gecko</name>
    <name type="synonym">Cyrtodactylus macularius</name>
    <dbReference type="NCBI Taxonomy" id="481883"/>
    <lineage>
        <taxon>Eukaryota</taxon>
        <taxon>Metazoa</taxon>
        <taxon>Chordata</taxon>
        <taxon>Craniata</taxon>
        <taxon>Vertebrata</taxon>
        <taxon>Euteleostomi</taxon>
        <taxon>Lepidosauria</taxon>
        <taxon>Squamata</taxon>
        <taxon>Bifurcata</taxon>
        <taxon>Gekkota</taxon>
        <taxon>Eublepharidae</taxon>
        <taxon>Eublepharinae</taxon>
        <taxon>Eublepharis</taxon>
    </lineage>
</organism>
<feature type="binding site" evidence="10">
    <location>
        <begin position="139"/>
        <end position="141"/>
    </location>
    <ligand>
        <name>UDP-N-acetyl-alpha-D-galactosamine</name>
        <dbReference type="ChEBI" id="CHEBI:67138"/>
    </ligand>
</feature>
<evidence type="ECO:0000313" key="12">
    <source>
        <dbReference type="Proteomes" id="UP001190640"/>
    </source>
</evidence>
<evidence type="ECO:0000313" key="13">
    <source>
        <dbReference type="RefSeq" id="XP_054853764.1"/>
    </source>
</evidence>
<keyword evidence="8" id="KW-0472">Membrane</keyword>
<name>A0AA97KF42_EUBMA</name>
<feature type="binding site" evidence="10">
    <location>
        <position position="144"/>
    </location>
    <ligand>
        <name>UDP-N-acetyl-alpha-D-galactosamine</name>
        <dbReference type="ChEBI" id="CHEBI:67138"/>
    </ligand>
</feature>
<keyword evidence="12" id="KW-1185">Reference proteome</keyword>
<reference evidence="13" key="1">
    <citation type="submission" date="2025-08" db="UniProtKB">
        <authorList>
            <consortium name="RefSeq"/>
        </authorList>
    </citation>
    <scope>IDENTIFICATION</scope>
    <source>
        <tissue evidence="13">Blood</tissue>
    </source>
</reference>
<dbReference type="GO" id="GO:0016020">
    <property type="term" value="C:membrane"/>
    <property type="evidence" value="ECO:0007669"/>
    <property type="project" value="UniProtKB-SubCell"/>
</dbReference>
<accession>A0AA97KF42</accession>
<dbReference type="Proteomes" id="UP001190640">
    <property type="component" value="Chromosome 14"/>
</dbReference>
<feature type="binding site" evidence="11">
    <location>
        <position position="229"/>
    </location>
    <ligand>
        <name>Mn(2+)</name>
        <dbReference type="ChEBI" id="CHEBI:29035"/>
    </ligand>
</feature>
<keyword evidence="5" id="KW-0812">Transmembrane</keyword>
<keyword evidence="6" id="KW-0735">Signal-anchor</keyword>
<keyword evidence="11" id="KW-0464">Manganese</keyword>
<evidence type="ECO:0000256" key="9">
    <source>
        <dbReference type="PIRSR" id="PIRSR605076-1"/>
    </source>
</evidence>
<comment type="similarity">
    <text evidence="2">Belongs to the glycosyltransferase 6 family.</text>
</comment>
<dbReference type="GO" id="GO:0046872">
    <property type="term" value="F:metal ion binding"/>
    <property type="evidence" value="ECO:0007669"/>
    <property type="project" value="UniProtKB-KW"/>
</dbReference>
<evidence type="ECO:0000256" key="5">
    <source>
        <dbReference type="ARBA" id="ARBA00022692"/>
    </source>
</evidence>
<feature type="binding site" evidence="10">
    <location>
        <position position="263"/>
    </location>
    <ligand>
        <name>an alpha-L-fucosyl-(1-&gt;2)-beta-D-galactosyl derivative</name>
        <dbReference type="ChEBI" id="CHEBI:140327"/>
    </ligand>
</feature>
<dbReference type="RefSeq" id="XP_054853764.1">
    <property type="nucleotide sequence ID" value="XM_054997789.1"/>
</dbReference>
<keyword evidence="3" id="KW-0328">Glycosyltransferase</keyword>
<dbReference type="AlphaFoldDB" id="A0AA97KF42"/>
<comment type="subcellular location">
    <subcellularLocation>
        <location evidence="1">Membrane</location>
        <topology evidence="1">Single-pass type II membrane protein</topology>
    </subcellularLocation>
</comment>
<evidence type="ECO:0000256" key="2">
    <source>
        <dbReference type="ARBA" id="ARBA00010413"/>
    </source>
</evidence>
<gene>
    <name evidence="13" type="primary">LOC129342164</name>
</gene>
<feature type="binding site" evidence="10">
    <location>
        <position position="251"/>
    </location>
    <ligand>
        <name>an alpha-L-fucosyl-(1-&gt;2)-beta-D-galactosyl derivative</name>
        <dbReference type="ChEBI" id="CHEBI:140327"/>
    </ligand>
</feature>
<proteinExistence type="inferred from homology"/>
<dbReference type="GO" id="GO:0005794">
    <property type="term" value="C:Golgi apparatus"/>
    <property type="evidence" value="ECO:0007669"/>
    <property type="project" value="TreeGrafter"/>
</dbReference>
<evidence type="ECO:0000256" key="10">
    <source>
        <dbReference type="PIRSR" id="PIRSR605076-2"/>
    </source>
</evidence>
<dbReference type="PANTHER" id="PTHR10462:SF55">
    <property type="entry name" value="HISTO-BLOOD GROUP ABO SYSTEM TRANSFERASE 1"/>
    <property type="match status" value="1"/>
</dbReference>
<feature type="binding site" evidence="10">
    <location>
        <position position="344"/>
    </location>
    <ligand>
        <name>an alpha-L-fucosyl-(1-&gt;2)-beta-D-galactosyl derivative</name>
        <dbReference type="ChEBI" id="CHEBI:140327"/>
    </ligand>
</feature>
<dbReference type="CDD" id="cd02515">
    <property type="entry name" value="Glyco_transf_6"/>
    <property type="match status" value="1"/>
</dbReference>